<comment type="caution">
    <text evidence="4">The sequence shown here is derived from an EMBL/GenBank/DDBJ whole genome shotgun (WGS) entry which is preliminary data.</text>
</comment>
<dbReference type="InterPro" id="IPR002110">
    <property type="entry name" value="Ankyrin_rpt"/>
</dbReference>
<dbReference type="InterPro" id="IPR051165">
    <property type="entry name" value="Multifunctional_ANK_Repeat"/>
</dbReference>
<evidence type="ECO:0000256" key="1">
    <source>
        <dbReference type="ARBA" id="ARBA00022737"/>
    </source>
</evidence>
<accession>A0AA35Q1J6</accession>
<dbReference type="SMART" id="SM00248">
    <property type="entry name" value="ANK"/>
    <property type="match status" value="9"/>
</dbReference>
<protein>
    <submittedName>
        <fullName evidence="4">Uncharacterized protein</fullName>
    </submittedName>
</protein>
<dbReference type="SUPFAM" id="SSF48403">
    <property type="entry name" value="Ankyrin repeat"/>
    <property type="match status" value="1"/>
</dbReference>
<evidence type="ECO:0000256" key="2">
    <source>
        <dbReference type="ARBA" id="ARBA00023043"/>
    </source>
</evidence>
<dbReference type="AlphaFoldDB" id="A0AA35Q1J6"/>
<dbReference type="EMBL" id="CABFNP030001199">
    <property type="protein sequence ID" value="CAI6092343.1"/>
    <property type="molecule type" value="Genomic_DNA"/>
</dbReference>
<organism evidence="4 5">
    <name type="scientific">Clonostachys chloroleuca</name>
    <dbReference type="NCBI Taxonomy" id="1926264"/>
    <lineage>
        <taxon>Eukaryota</taxon>
        <taxon>Fungi</taxon>
        <taxon>Dikarya</taxon>
        <taxon>Ascomycota</taxon>
        <taxon>Pezizomycotina</taxon>
        <taxon>Sordariomycetes</taxon>
        <taxon>Hypocreomycetidae</taxon>
        <taxon>Hypocreales</taxon>
        <taxon>Bionectriaceae</taxon>
        <taxon>Clonostachys</taxon>
    </lineage>
</organism>
<dbReference type="Pfam" id="PF12796">
    <property type="entry name" value="Ank_2"/>
    <property type="match status" value="3"/>
</dbReference>
<evidence type="ECO:0000256" key="3">
    <source>
        <dbReference type="PROSITE-ProRule" id="PRU00023"/>
    </source>
</evidence>
<name>A0AA35Q1J6_9HYPO</name>
<dbReference type="Gene3D" id="1.25.40.20">
    <property type="entry name" value="Ankyrin repeat-containing domain"/>
    <property type="match status" value="2"/>
</dbReference>
<proteinExistence type="predicted"/>
<dbReference type="Proteomes" id="UP001160390">
    <property type="component" value="Unassembled WGS sequence"/>
</dbReference>
<dbReference type="InterPro" id="IPR036770">
    <property type="entry name" value="Ankyrin_rpt-contain_sf"/>
</dbReference>
<keyword evidence="2 3" id="KW-0040">ANK repeat</keyword>
<keyword evidence="1" id="KW-0677">Repeat</keyword>
<reference evidence="4" key="1">
    <citation type="submission" date="2023-01" db="EMBL/GenBank/DDBJ databases">
        <authorList>
            <person name="Piombo E."/>
        </authorList>
    </citation>
    <scope>NUCLEOTIDE SEQUENCE</scope>
</reference>
<evidence type="ECO:0000313" key="5">
    <source>
        <dbReference type="Proteomes" id="UP001160390"/>
    </source>
</evidence>
<dbReference type="PANTHER" id="PTHR24123">
    <property type="entry name" value="ANKYRIN REPEAT-CONTAINING"/>
    <property type="match status" value="1"/>
</dbReference>
<feature type="repeat" description="ANK" evidence="3">
    <location>
        <begin position="94"/>
        <end position="126"/>
    </location>
</feature>
<feature type="repeat" description="ANK" evidence="3">
    <location>
        <begin position="270"/>
        <end position="302"/>
    </location>
</feature>
<sequence length="337" mass="35724">MDIWTAILRPCYGRAKALIRGGADLTVVGPAGETPLTLASRSGPADMVRLFLKAEVDPDSDPGFPLNAACANGRLSSVKVLLKAGANVNRVHPSTGTPLMYAVLKHHPDIVSLLRRNGAEINATNAAGRSALHQAASLGLPLEIFFLALHGADLCATTPIPHELSHYSAPFTPLAHAAHRGHFGIVCHLVEMMEKQGVAKCDRGLALCTAAASGHMDIINLLLAHGWDKMEPPKGSSPLLFAIASPNMQPAIVELFLSRVADIQATLEPEEMTALHLTASWGDTGILRYLVRRGANVKARTKTKGKTPLHVASRNAYSSHGLKAVRALLNAGADITS</sequence>
<dbReference type="PANTHER" id="PTHR24123:SF33">
    <property type="entry name" value="PROTEIN HOS4"/>
    <property type="match status" value="1"/>
</dbReference>
<dbReference type="PROSITE" id="PS50088">
    <property type="entry name" value="ANK_REPEAT"/>
    <property type="match status" value="5"/>
</dbReference>
<feature type="repeat" description="ANK" evidence="3">
    <location>
        <begin position="31"/>
        <end position="63"/>
    </location>
</feature>
<evidence type="ECO:0000313" key="4">
    <source>
        <dbReference type="EMBL" id="CAI6092343.1"/>
    </source>
</evidence>
<dbReference type="PROSITE" id="PS50297">
    <property type="entry name" value="ANK_REP_REGION"/>
    <property type="match status" value="5"/>
</dbReference>
<feature type="repeat" description="ANK" evidence="3">
    <location>
        <begin position="61"/>
        <end position="93"/>
    </location>
</feature>
<feature type="repeat" description="ANK" evidence="3">
    <location>
        <begin position="304"/>
        <end position="337"/>
    </location>
</feature>
<gene>
    <name evidence="4" type="ORF">CCHLO57077_00016582</name>
</gene>
<keyword evidence="5" id="KW-1185">Reference proteome</keyword>